<dbReference type="EC" id="1.5.1.54" evidence="12"/>
<keyword evidence="4" id="KW-0028">Amino-acid biosynthesis</keyword>
<evidence type="ECO:0000313" key="13">
    <source>
        <dbReference type="EMBL" id="EIC01656.1"/>
    </source>
</evidence>
<dbReference type="GO" id="GO:0005829">
    <property type="term" value="C:cytosol"/>
    <property type="evidence" value="ECO:0007669"/>
    <property type="project" value="InterPro"/>
</dbReference>
<reference evidence="13 14" key="1">
    <citation type="submission" date="2011-09" db="EMBL/GenBank/DDBJ databases">
        <title>The draft genome of Treponema saccharophilum DSM 2985.</title>
        <authorList>
            <consortium name="US DOE Joint Genome Institute (JGI-PGF)"/>
            <person name="Lucas S."/>
            <person name="Copeland A."/>
            <person name="Lapidus A."/>
            <person name="Glavina del Rio T."/>
            <person name="Dalin E."/>
            <person name="Tice H."/>
            <person name="Bruce D."/>
            <person name="Goodwin L."/>
            <person name="Pitluck S."/>
            <person name="Peters L."/>
            <person name="Kyrpides N."/>
            <person name="Mavromatis K."/>
            <person name="Ivanova N."/>
            <person name="Markowitz V."/>
            <person name="Cheng J.-F."/>
            <person name="Hugenholtz P."/>
            <person name="Woyke T."/>
            <person name="Wu D."/>
            <person name="Gronow S."/>
            <person name="Wellnitz S."/>
            <person name="Brambilla E."/>
            <person name="Klenk H.-P."/>
            <person name="Eisen J.A."/>
        </authorList>
    </citation>
    <scope>NUCLEOTIDE SEQUENCE [LARGE SCALE GENOMIC DNA]</scope>
    <source>
        <strain evidence="13 14">DSM 2985</strain>
    </source>
</reference>
<name>H7ELC4_9SPIR</name>
<dbReference type="SUPFAM" id="SSF51730">
    <property type="entry name" value="FAD-linked oxidoreductase"/>
    <property type="match status" value="1"/>
</dbReference>
<proteinExistence type="inferred from homology"/>
<dbReference type="STRING" id="907348.TresaDRAFT_2045"/>
<evidence type="ECO:0000313" key="14">
    <source>
        <dbReference type="Proteomes" id="UP000003571"/>
    </source>
</evidence>
<evidence type="ECO:0000256" key="4">
    <source>
        <dbReference type="ARBA" id="ARBA00022605"/>
    </source>
</evidence>
<evidence type="ECO:0000256" key="3">
    <source>
        <dbReference type="ARBA" id="ARBA00006743"/>
    </source>
</evidence>
<gene>
    <name evidence="13" type="ORF">TresaDRAFT_2045</name>
</gene>
<sequence length="302" mass="32883">MIFPMKIIDKINEKKVTVSFEIFPPKKQDAFDSVKNTAIELTSLSPDFISITYGAGGSTQSNTAELAAAVENAGTAALAHLTCVRSTREQLTESIGTFKSKGIQNILALRGDFPRDASEDENVFPSGLVHASDLVPVLKDAGFCVGGACYPESHPESANRDDDIELLKKKVDAGVDFLTTQMFFDNDMLYSFLYRLQSAGIRVPVIAGIMPITNANQVSRMIDLSNAYIPRKLLSICDRFRNSPNAMRQAGIAYATDQIIDLISNGVRGIHIYTMNKPDIAREIVRNVDSIVAAVNGESAAK</sequence>
<evidence type="ECO:0000256" key="11">
    <source>
        <dbReference type="ARBA" id="ARBA00048628"/>
    </source>
</evidence>
<dbReference type="InterPro" id="IPR029041">
    <property type="entry name" value="FAD-linked_oxidoreductase-like"/>
</dbReference>
<dbReference type="Proteomes" id="UP000003571">
    <property type="component" value="Unassembled WGS sequence"/>
</dbReference>
<dbReference type="CDD" id="cd00537">
    <property type="entry name" value="MTHFR"/>
    <property type="match status" value="1"/>
</dbReference>
<keyword evidence="8" id="KW-0520">NAD</keyword>
<dbReference type="NCBIfam" id="TIGR00676">
    <property type="entry name" value="fadh2"/>
    <property type="match status" value="1"/>
</dbReference>
<evidence type="ECO:0000256" key="12">
    <source>
        <dbReference type="RuleBase" id="RU003862"/>
    </source>
</evidence>
<comment type="pathway">
    <text evidence="10">Amino-acid biosynthesis; L-methionine biosynthesis via de novo pathway.</text>
</comment>
<dbReference type="GO" id="GO:0106312">
    <property type="term" value="F:methylenetetrahydrofolate reductase (NADH) activity"/>
    <property type="evidence" value="ECO:0007669"/>
    <property type="project" value="UniProtKB-EC"/>
</dbReference>
<evidence type="ECO:0000256" key="7">
    <source>
        <dbReference type="ARBA" id="ARBA00023002"/>
    </source>
</evidence>
<evidence type="ECO:0000256" key="8">
    <source>
        <dbReference type="ARBA" id="ARBA00023027"/>
    </source>
</evidence>
<evidence type="ECO:0000256" key="9">
    <source>
        <dbReference type="ARBA" id="ARBA00023167"/>
    </source>
</evidence>
<dbReference type="Pfam" id="PF02219">
    <property type="entry name" value="MTHFR"/>
    <property type="match status" value="1"/>
</dbReference>
<comment type="cofactor">
    <cofactor evidence="1 12">
        <name>FAD</name>
        <dbReference type="ChEBI" id="CHEBI:57692"/>
    </cofactor>
</comment>
<dbReference type="InterPro" id="IPR003171">
    <property type="entry name" value="Mehydrof_redctse-like"/>
</dbReference>
<comment type="similarity">
    <text evidence="3 12">Belongs to the methylenetetrahydrofolate reductase family.</text>
</comment>
<dbReference type="PATRIC" id="fig|907348.3.peg.1708"/>
<protein>
    <recommendedName>
        <fullName evidence="12">Methylenetetrahydrofolate reductase</fullName>
        <ecNumber evidence="12">1.5.1.54</ecNumber>
    </recommendedName>
</protein>
<evidence type="ECO:0000256" key="5">
    <source>
        <dbReference type="ARBA" id="ARBA00022630"/>
    </source>
</evidence>
<dbReference type="EMBL" id="AGRW01000048">
    <property type="protein sequence ID" value="EIC01656.1"/>
    <property type="molecule type" value="Genomic_DNA"/>
</dbReference>
<dbReference type="InterPro" id="IPR004620">
    <property type="entry name" value="MTHF_reductase_bac"/>
</dbReference>
<evidence type="ECO:0000256" key="10">
    <source>
        <dbReference type="ARBA" id="ARBA00034478"/>
    </source>
</evidence>
<keyword evidence="6 12" id="KW-0274">FAD</keyword>
<dbReference type="PANTHER" id="PTHR45754:SF3">
    <property type="entry name" value="METHYLENETETRAHYDROFOLATE REDUCTASE (NADPH)"/>
    <property type="match status" value="1"/>
</dbReference>
<dbReference type="UniPathway" id="UPA00193"/>
<keyword evidence="9" id="KW-0486">Methionine biosynthesis</keyword>
<dbReference type="GO" id="GO:0071949">
    <property type="term" value="F:FAD binding"/>
    <property type="evidence" value="ECO:0007669"/>
    <property type="project" value="TreeGrafter"/>
</dbReference>
<organism evidence="13 14">
    <name type="scientific">Treponema saccharophilum DSM 2985</name>
    <dbReference type="NCBI Taxonomy" id="907348"/>
    <lineage>
        <taxon>Bacteria</taxon>
        <taxon>Pseudomonadati</taxon>
        <taxon>Spirochaetota</taxon>
        <taxon>Spirochaetia</taxon>
        <taxon>Spirochaetales</taxon>
        <taxon>Treponemataceae</taxon>
        <taxon>Treponema</taxon>
    </lineage>
</organism>
<dbReference type="Gene3D" id="3.20.20.220">
    <property type="match status" value="1"/>
</dbReference>
<dbReference type="eggNOG" id="COG0685">
    <property type="taxonomic scope" value="Bacteria"/>
</dbReference>
<evidence type="ECO:0000256" key="2">
    <source>
        <dbReference type="ARBA" id="ARBA00004777"/>
    </source>
</evidence>
<comment type="catalytic activity">
    <reaction evidence="11">
        <text>(6S)-5-methyl-5,6,7,8-tetrahydrofolate + NAD(+) = (6R)-5,10-methylene-5,6,7,8-tetrahydrofolate + NADH + H(+)</text>
        <dbReference type="Rhea" id="RHEA:19821"/>
        <dbReference type="ChEBI" id="CHEBI:15378"/>
        <dbReference type="ChEBI" id="CHEBI:15636"/>
        <dbReference type="ChEBI" id="CHEBI:18608"/>
        <dbReference type="ChEBI" id="CHEBI:57540"/>
        <dbReference type="ChEBI" id="CHEBI:57945"/>
        <dbReference type="EC" id="1.5.1.54"/>
    </reaction>
    <physiologicalReaction direction="right-to-left" evidence="11">
        <dbReference type="Rhea" id="RHEA:19823"/>
    </physiologicalReaction>
</comment>
<evidence type="ECO:0000256" key="1">
    <source>
        <dbReference type="ARBA" id="ARBA00001974"/>
    </source>
</evidence>
<dbReference type="GO" id="GO:0035999">
    <property type="term" value="P:tetrahydrofolate interconversion"/>
    <property type="evidence" value="ECO:0007669"/>
    <property type="project" value="UniProtKB-UniPathway"/>
</dbReference>
<evidence type="ECO:0000256" key="6">
    <source>
        <dbReference type="ARBA" id="ARBA00022827"/>
    </source>
</evidence>
<dbReference type="AlphaFoldDB" id="H7ELC4"/>
<dbReference type="GO" id="GO:0009086">
    <property type="term" value="P:methionine biosynthetic process"/>
    <property type="evidence" value="ECO:0007669"/>
    <property type="project" value="UniProtKB-KW"/>
</dbReference>
<dbReference type="PANTHER" id="PTHR45754">
    <property type="entry name" value="METHYLENETETRAHYDROFOLATE REDUCTASE"/>
    <property type="match status" value="1"/>
</dbReference>
<comment type="pathway">
    <text evidence="2 12">One-carbon metabolism; tetrahydrofolate interconversion.</text>
</comment>
<accession>H7ELC4</accession>
<keyword evidence="7 12" id="KW-0560">Oxidoreductase</keyword>
<comment type="caution">
    <text evidence="13">The sequence shown here is derived from an EMBL/GenBank/DDBJ whole genome shotgun (WGS) entry which is preliminary data.</text>
</comment>
<keyword evidence="5 12" id="KW-0285">Flavoprotein</keyword>
<keyword evidence="14" id="KW-1185">Reference proteome</keyword>